<dbReference type="SUPFAM" id="SSF54695">
    <property type="entry name" value="POZ domain"/>
    <property type="match status" value="1"/>
</dbReference>
<dbReference type="PANTHER" id="PTHR11165">
    <property type="entry name" value="SKP1"/>
    <property type="match status" value="1"/>
</dbReference>
<name>A0AAD9DCM8_9STRA</name>
<comment type="caution">
    <text evidence="6">The sequence shown here is derived from an EMBL/GenBank/DDBJ whole genome shotgun (WGS) entry which is preliminary data.</text>
</comment>
<organism evidence="6 7">
    <name type="scientific">Skeletonema marinoi</name>
    <dbReference type="NCBI Taxonomy" id="267567"/>
    <lineage>
        <taxon>Eukaryota</taxon>
        <taxon>Sar</taxon>
        <taxon>Stramenopiles</taxon>
        <taxon>Ochrophyta</taxon>
        <taxon>Bacillariophyta</taxon>
        <taxon>Coscinodiscophyceae</taxon>
        <taxon>Thalassiosirophycidae</taxon>
        <taxon>Thalassiosirales</taxon>
        <taxon>Skeletonemataceae</taxon>
        <taxon>Skeletonema</taxon>
        <taxon>Skeletonema marinoi-dohrnii complex</taxon>
    </lineage>
</organism>
<dbReference type="Proteomes" id="UP001224775">
    <property type="component" value="Unassembled WGS sequence"/>
</dbReference>
<feature type="domain" description="SKP1 component dimerisation" evidence="4">
    <location>
        <begin position="119"/>
        <end position="162"/>
    </location>
</feature>
<reference evidence="6" key="1">
    <citation type="submission" date="2023-06" db="EMBL/GenBank/DDBJ databases">
        <title>Survivors Of The Sea: Transcriptome response of Skeletonema marinoi to long-term dormancy.</title>
        <authorList>
            <person name="Pinder M.I.M."/>
            <person name="Kourtchenko O."/>
            <person name="Robertson E.K."/>
            <person name="Larsson T."/>
            <person name="Maumus F."/>
            <person name="Osuna-Cruz C.M."/>
            <person name="Vancaester E."/>
            <person name="Stenow R."/>
            <person name="Vandepoele K."/>
            <person name="Ploug H."/>
            <person name="Bruchert V."/>
            <person name="Godhe A."/>
            <person name="Topel M."/>
        </authorList>
    </citation>
    <scope>NUCLEOTIDE SEQUENCE</scope>
    <source>
        <strain evidence="6">R05AC</strain>
    </source>
</reference>
<evidence type="ECO:0000313" key="7">
    <source>
        <dbReference type="Proteomes" id="UP001224775"/>
    </source>
</evidence>
<dbReference type="InterPro" id="IPR016897">
    <property type="entry name" value="SKP1"/>
</dbReference>
<gene>
    <name evidence="6" type="ORF">QTG54_008296</name>
</gene>
<dbReference type="InterPro" id="IPR016072">
    <property type="entry name" value="Skp1_comp_dimer"/>
</dbReference>
<comment type="similarity">
    <text evidence="1 3">Belongs to the SKP1 family.</text>
</comment>
<dbReference type="FunFam" id="3.30.710.10:FF:000026">
    <property type="entry name" value="E3 ubiquitin ligase complex SCF subunit"/>
    <property type="match status" value="1"/>
</dbReference>
<dbReference type="SUPFAM" id="SSF81382">
    <property type="entry name" value="Skp1 dimerisation domain-like"/>
    <property type="match status" value="1"/>
</dbReference>
<dbReference type="AlphaFoldDB" id="A0AAD9DCM8"/>
<keyword evidence="2 3" id="KW-0833">Ubl conjugation pathway</keyword>
<comment type="pathway">
    <text evidence="3">Protein modification; protein ubiquitination.</text>
</comment>
<sequence length="163" mass="18544">MEEAESGTVNLKSKEGEIFPVDIEVARMSELVKGMLEDECVGDDEDTTEIPLPNVKAAVLKKVIEFCFHYKSEPMTEIEKPVQSTDVAEHVQKWYADFINVEKVLLFELILAANDMDIKPLVGLATLSISDMVKGKTPEETRKFFNIKDDCPPEEEYKRREES</sequence>
<dbReference type="GO" id="GO:0006511">
    <property type="term" value="P:ubiquitin-dependent protein catabolic process"/>
    <property type="evidence" value="ECO:0007669"/>
    <property type="project" value="InterPro"/>
</dbReference>
<dbReference type="EMBL" id="JATAAI010000014">
    <property type="protein sequence ID" value="KAK1741044.1"/>
    <property type="molecule type" value="Genomic_DNA"/>
</dbReference>
<evidence type="ECO:0000259" key="5">
    <source>
        <dbReference type="Pfam" id="PF03931"/>
    </source>
</evidence>
<dbReference type="Gene3D" id="3.30.710.10">
    <property type="entry name" value="Potassium Channel Kv1.1, Chain A"/>
    <property type="match status" value="1"/>
</dbReference>
<evidence type="ECO:0000313" key="6">
    <source>
        <dbReference type="EMBL" id="KAK1741044.1"/>
    </source>
</evidence>
<evidence type="ECO:0000259" key="4">
    <source>
        <dbReference type="Pfam" id="PF01466"/>
    </source>
</evidence>
<keyword evidence="7" id="KW-1185">Reference proteome</keyword>
<dbReference type="InterPro" id="IPR036296">
    <property type="entry name" value="SKP1-like_dim_sf"/>
</dbReference>
<evidence type="ECO:0000256" key="3">
    <source>
        <dbReference type="PIRNR" id="PIRNR028729"/>
    </source>
</evidence>
<dbReference type="InterPro" id="IPR011333">
    <property type="entry name" value="SKP1/BTB/POZ_sf"/>
</dbReference>
<evidence type="ECO:0000256" key="2">
    <source>
        <dbReference type="ARBA" id="ARBA00022786"/>
    </source>
</evidence>
<accession>A0AAD9DCM8</accession>
<feature type="domain" description="SKP1 component POZ" evidence="5">
    <location>
        <begin position="9"/>
        <end position="71"/>
    </location>
</feature>
<dbReference type="Pfam" id="PF01466">
    <property type="entry name" value="Skp1"/>
    <property type="match status" value="1"/>
</dbReference>
<dbReference type="CDD" id="cd18322">
    <property type="entry name" value="BTB_POZ_SKP1"/>
    <property type="match status" value="1"/>
</dbReference>
<dbReference type="InterPro" id="IPR016073">
    <property type="entry name" value="Skp1_comp_POZ"/>
</dbReference>
<dbReference type="PIRSF" id="PIRSF028729">
    <property type="entry name" value="E3_ubiquit_lig_SCF_Skp"/>
    <property type="match status" value="1"/>
</dbReference>
<proteinExistence type="inferred from homology"/>
<dbReference type="SMART" id="SM00512">
    <property type="entry name" value="Skp1"/>
    <property type="match status" value="1"/>
</dbReference>
<evidence type="ECO:0000256" key="1">
    <source>
        <dbReference type="ARBA" id="ARBA00009993"/>
    </source>
</evidence>
<dbReference type="Pfam" id="PF03931">
    <property type="entry name" value="Skp1_POZ"/>
    <property type="match status" value="1"/>
</dbReference>
<dbReference type="InterPro" id="IPR001232">
    <property type="entry name" value="SKP1-like"/>
</dbReference>
<protein>
    <submittedName>
        <fullName evidence="6">SKP1 family protein</fullName>
    </submittedName>
</protein>